<evidence type="ECO:0000313" key="1">
    <source>
        <dbReference type="EMBL" id="BBI36749.1"/>
    </source>
</evidence>
<dbReference type="KEGG" id="cohn:KCTCHS21_61480"/>
<dbReference type="Proteomes" id="UP000289856">
    <property type="component" value="Chromosome"/>
</dbReference>
<accession>A0A3T1DF77</accession>
<dbReference type="AlphaFoldDB" id="A0A3T1DF77"/>
<gene>
    <name evidence="1" type="ORF">KCTCHS21_61480</name>
</gene>
<dbReference type="RefSeq" id="WP_130616224.1">
    <property type="nucleotide sequence ID" value="NZ_AP019400.1"/>
</dbReference>
<organism evidence="1 2">
    <name type="scientific">Cohnella abietis</name>
    <dbReference type="NCBI Taxonomy" id="2507935"/>
    <lineage>
        <taxon>Bacteria</taxon>
        <taxon>Bacillati</taxon>
        <taxon>Bacillota</taxon>
        <taxon>Bacilli</taxon>
        <taxon>Bacillales</taxon>
        <taxon>Paenibacillaceae</taxon>
        <taxon>Cohnella</taxon>
    </lineage>
</organism>
<reference evidence="1 2" key="1">
    <citation type="submission" date="2019-01" db="EMBL/GenBank/DDBJ databases">
        <title>Complete genome sequence of Cohnella hallensis HS21 isolated from Korean fir (Abies koreana) rhizospheric soil.</title>
        <authorList>
            <person name="Jiang L."/>
            <person name="Kang S.W."/>
            <person name="Kim S."/>
            <person name="Jung J."/>
            <person name="Kim C.Y."/>
            <person name="Kim D.H."/>
            <person name="Kim S.W."/>
            <person name="Lee J."/>
        </authorList>
    </citation>
    <scope>NUCLEOTIDE SEQUENCE [LARGE SCALE GENOMIC DNA]</scope>
    <source>
        <strain evidence="1 2">HS21</strain>
    </source>
</reference>
<sequence>MKKTIENKKELEAMEYELRISLISSFIMSFGIDDLFIEDPDLGMKKFFELWKEYRPDFDYDNDIFIGVNDVAKEIGEFKLVLNQCDDAFMEMYLYQAVSIFENMLNDFYHDELMLKYDFSGTKVNAIITSLSTIDKVDWFLQMTIGKSYVGEHGWSVIKPFIDARNFFIHYKPDLLGRLGGIAFQARA</sequence>
<proteinExistence type="predicted"/>
<evidence type="ECO:0000313" key="2">
    <source>
        <dbReference type="Proteomes" id="UP000289856"/>
    </source>
</evidence>
<protein>
    <submittedName>
        <fullName evidence="1">Uncharacterized protein</fullName>
    </submittedName>
</protein>
<name>A0A3T1DF77_9BACL</name>
<dbReference type="OrthoDB" id="9996203at2"/>
<keyword evidence="2" id="KW-1185">Reference proteome</keyword>
<dbReference type="EMBL" id="AP019400">
    <property type="protein sequence ID" value="BBI36749.1"/>
    <property type="molecule type" value="Genomic_DNA"/>
</dbReference>